<feature type="transmembrane region" description="Helical" evidence="5">
    <location>
        <begin position="150"/>
        <end position="170"/>
    </location>
</feature>
<dbReference type="Proteomes" id="UP000242765">
    <property type="component" value="Unassembled WGS sequence"/>
</dbReference>
<keyword evidence="7" id="KW-1185">Reference proteome</keyword>
<evidence type="ECO:0000256" key="1">
    <source>
        <dbReference type="ARBA" id="ARBA00004141"/>
    </source>
</evidence>
<reference evidence="6 7" key="1">
    <citation type="submission" date="2017-04" db="EMBL/GenBank/DDBJ databases">
        <title>High diversity of culturable Acinetobacter species in natural soil and water ecosystems.</title>
        <authorList>
            <person name="Nemec A."/>
            <person name="Radolfova-Krizova L."/>
        </authorList>
    </citation>
    <scope>NUCLEOTIDE SEQUENCE [LARGE SCALE GENOMIC DNA]</scope>
    <source>
        <strain evidence="6 7">ANC 4999</strain>
    </source>
</reference>
<dbReference type="STRING" id="1977882.B9T28_12640"/>
<feature type="transmembrane region" description="Helical" evidence="5">
    <location>
        <begin position="258"/>
        <end position="283"/>
    </location>
</feature>
<feature type="transmembrane region" description="Helical" evidence="5">
    <location>
        <begin position="176"/>
        <end position="195"/>
    </location>
</feature>
<dbReference type="EMBL" id="NEGB01000008">
    <property type="protein sequence ID" value="OTG63832.1"/>
    <property type="molecule type" value="Genomic_DNA"/>
</dbReference>
<dbReference type="PANTHER" id="PTHR43424:SF1">
    <property type="entry name" value="LOCUS PUTATIVE PROTEIN 1-RELATED"/>
    <property type="match status" value="1"/>
</dbReference>
<feature type="transmembrane region" description="Helical" evidence="5">
    <location>
        <begin position="304"/>
        <end position="326"/>
    </location>
</feature>
<keyword evidence="3 5" id="KW-1133">Transmembrane helix</keyword>
<dbReference type="AlphaFoldDB" id="A0A1Y3CD52"/>
<feature type="transmembrane region" description="Helical" evidence="5">
    <location>
        <begin position="89"/>
        <end position="111"/>
    </location>
</feature>
<comment type="subcellular location">
    <subcellularLocation>
        <location evidence="1">Membrane</location>
        <topology evidence="1">Multi-pass membrane protein</topology>
    </subcellularLocation>
</comment>
<evidence type="ECO:0000313" key="6">
    <source>
        <dbReference type="EMBL" id="OTG63832.1"/>
    </source>
</evidence>
<evidence type="ECO:0000256" key="3">
    <source>
        <dbReference type="ARBA" id="ARBA00022989"/>
    </source>
</evidence>
<feature type="transmembrane region" description="Helical" evidence="5">
    <location>
        <begin position="390"/>
        <end position="411"/>
    </location>
</feature>
<feature type="transmembrane region" description="Helical" evidence="5">
    <location>
        <begin position="46"/>
        <end position="68"/>
    </location>
</feature>
<organism evidence="6 7">
    <name type="scientific">Acinetobacter silvestris</name>
    <dbReference type="NCBI Taxonomy" id="1977882"/>
    <lineage>
        <taxon>Bacteria</taxon>
        <taxon>Pseudomonadati</taxon>
        <taxon>Pseudomonadota</taxon>
        <taxon>Gammaproteobacteria</taxon>
        <taxon>Moraxellales</taxon>
        <taxon>Moraxellaceae</taxon>
        <taxon>Acinetobacter</taxon>
    </lineage>
</organism>
<comment type="caution">
    <text evidence="6">The sequence shown here is derived from an EMBL/GenBank/DDBJ whole genome shotgun (WGS) entry which is preliminary data.</text>
</comment>
<dbReference type="InterPro" id="IPR052556">
    <property type="entry name" value="PolySynth_Transporter"/>
</dbReference>
<dbReference type="Pfam" id="PF01943">
    <property type="entry name" value="Polysacc_synt"/>
    <property type="match status" value="1"/>
</dbReference>
<keyword evidence="4 5" id="KW-0472">Membrane</keyword>
<evidence type="ECO:0000256" key="4">
    <source>
        <dbReference type="ARBA" id="ARBA00023136"/>
    </source>
</evidence>
<evidence type="ECO:0000313" key="7">
    <source>
        <dbReference type="Proteomes" id="UP000242765"/>
    </source>
</evidence>
<dbReference type="GO" id="GO:0016020">
    <property type="term" value="C:membrane"/>
    <property type="evidence" value="ECO:0007669"/>
    <property type="project" value="UniProtKB-SubCell"/>
</dbReference>
<keyword evidence="2 5" id="KW-0812">Transmembrane</keyword>
<name>A0A1Y3CD52_9GAMM</name>
<dbReference type="OrthoDB" id="103403at2"/>
<feature type="transmembrane region" description="Helical" evidence="5">
    <location>
        <begin position="365"/>
        <end position="384"/>
    </location>
</feature>
<evidence type="ECO:0000256" key="2">
    <source>
        <dbReference type="ARBA" id="ARBA00022692"/>
    </source>
</evidence>
<feature type="transmembrane region" description="Helical" evidence="5">
    <location>
        <begin position="216"/>
        <end position="238"/>
    </location>
</feature>
<dbReference type="PANTHER" id="PTHR43424">
    <property type="entry name" value="LOCUS PUTATIVE PROTEIN 1-RELATED"/>
    <property type="match status" value="1"/>
</dbReference>
<feature type="transmembrane region" description="Helical" evidence="5">
    <location>
        <begin position="117"/>
        <end position="138"/>
    </location>
</feature>
<dbReference type="InterPro" id="IPR002797">
    <property type="entry name" value="Polysacc_synth"/>
</dbReference>
<protein>
    <submittedName>
        <fullName evidence="6">Uncharacterized protein</fullName>
    </submittedName>
</protein>
<proteinExistence type="predicted"/>
<accession>A0A1Y3CD52</accession>
<gene>
    <name evidence="6" type="ORF">B9T28_12640</name>
</gene>
<dbReference type="RefSeq" id="WP_086204350.1">
    <property type="nucleotide sequence ID" value="NZ_NEGB01000008.1"/>
</dbReference>
<sequence length="428" mass="49180">MKSALLKILNNSRVRNSIWMVIEKGVAFFGLIFVVSAVAKYLGPTIYGYLALASSVFAIISVIGRLGLDQIYFKTVSKNNTKSSYLIDNMMWTMKLIYLPISLFVLCFFYFKVESHNFIYFIATAIATYLITIDLRAFHLDALLLSKFNVLANTTGLILSLIARYFIVYLKLDPQFLAIPIVLIALVPYLMRIYFFKREKILIGNRNFKVIHFKKYLNYFLKAGVPLAISMLSVSIYLQSANFILMFLEDSAAVGIYSIASMLAGAWYFIPTTIILSFLSLIYRQNDEYEYIEVAGTILRYLSLISGFIIIVLYSLASPLILWLYGPDYKQSVLVFKILLFSYFFSVWGFFFYRLVIKFGGYSFLAKKMLFTCVLNIILTYFLIQRYGVVGAAISILITEFLSNIVFNLWYPKMKMPQIVLKCIGVKK</sequence>
<evidence type="ECO:0000256" key="5">
    <source>
        <dbReference type="SAM" id="Phobius"/>
    </source>
</evidence>
<feature type="transmembrane region" description="Helical" evidence="5">
    <location>
        <begin position="332"/>
        <end position="353"/>
    </location>
</feature>
<feature type="transmembrane region" description="Helical" evidence="5">
    <location>
        <begin position="21"/>
        <end position="40"/>
    </location>
</feature>